<evidence type="ECO:0000313" key="1">
    <source>
        <dbReference type="EMBL" id="GJD48286.1"/>
    </source>
</evidence>
<comment type="caution">
    <text evidence="1">The sequence shown here is derived from an EMBL/GenBank/DDBJ whole genome shotgun (WGS) entry which is preliminary data.</text>
</comment>
<dbReference type="Proteomes" id="UP001055167">
    <property type="component" value="Unassembled WGS sequence"/>
</dbReference>
<keyword evidence="2" id="KW-1185">Reference proteome</keyword>
<accession>A0ABQ4QSH7</accession>
<dbReference type="EMBL" id="BPQH01000003">
    <property type="protein sequence ID" value="GJD48286.1"/>
    <property type="molecule type" value="Genomic_DNA"/>
</dbReference>
<organism evidence="1 2">
    <name type="scientific">Methylobacterium crusticola</name>
    <dbReference type="NCBI Taxonomy" id="1697972"/>
    <lineage>
        <taxon>Bacteria</taxon>
        <taxon>Pseudomonadati</taxon>
        <taxon>Pseudomonadota</taxon>
        <taxon>Alphaproteobacteria</taxon>
        <taxon>Hyphomicrobiales</taxon>
        <taxon>Methylobacteriaceae</taxon>
        <taxon>Methylobacterium</taxon>
    </lineage>
</organism>
<evidence type="ECO:0000313" key="2">
    <source>
        <dbReference type="Proteomes" id="UP001055167"/>
    </source>
</evidence>
<evidence type="ECO:0008006" key="3">
    <source>
        <dbReference type="Google" id="ProtNLM"/>
    </source>
</evidence>
<proteinExistence type="predicted"/>
<name>A0ABQ4QSH7_9HYPH</name>
<reference evidence="1" key="1">
    <citation type="journal article" date="2021" name="Front. Microbiol.">
        <title>Comprehensive Comparative Genomics and Phenotyping of Methylobacterium Species.</title>
        <authorList>
            <person name="Alessa O."/>
            <person name="Ogura Y."/>
            <person name="Fujitani Y."/>
            <person name="Takami H."/>
            <person name="Hayashi T."/>
            <person name="Sahin N."/>
            <person name="Tani A."/>
        </authorList>
    </citation>
    <scope>NUCLEOTIDE SEQUENCE</scope>
    <source>
        <strain evidence="1">KCTC 52305</strain>
    </source>
</reference>
<reference evidence="1" key="2">
    <citation type="submission" date="2021-08" db="EMBL/GenBank/DDBJ databases">
        <authorList>
            <person name="Tani A."/>
            <person name="Ola A."/>
            <person name="Ogura Y."/>
            <person name="Katsura K."/>
            <person name="Hayashi T."/>
        </authorList>
    </citation>
    <scope>NUCLEOTIDE SEQUENCE</scope>
    <source>
        <strain evidence="1">KCTC 52305</strain>
    </source>
</reference>
<protein>
    <recommendedName>
        <fullName evidence="3">Aspartyl beta-hydroxylase</fullName>
    </recommendedName>
</protein>
<dbReference type="InterPro" id="IPR027443">
    <property type="entry name" value="IPNS-like_sf"/>
</dbReference>
<sequence length="172" mass="17718">MTRFPDRLRLPLAFDPAPLRADPAPLRADLACLAGDGAAGRIPHVVARNSDGAWSAIPLRGPAGATHPVMMSHADPAAFADTPLLGRCPAFAALLGAFACPLRAVRLMRLGPGSVIKEHRDRDLAYEEGHVRLHVPVLTGPGVAALDAAAAPAHPGVPARRAGGCVDCEGSA</sequence>
<dbReference type="SUPFAM" id="SSF51197">
    <property type="entry name" value="Clavaminate synthase-like"/>
    <property type="match status" value="1"/>
</dbReference>
<dbReference type="RefSeq" id="WP_128566246.1">
    <property type="nucleotide sequence ID" value="NZ_BPQH01000003.1"/>
</dbReference>
<gene>
    <name evidence="1" type="ORF">OPKNFCMD_1003</name>
</gene>
<dbReference type="Gene3D" id="2.60.120.330">
    <property type="entry name" value="B-lactam Antibiotic, Isopenicillin N Synthase, Chain"/>
    <property type="match status" value="1"/>
</dbReference>